<proteinExistence type="predicted"/>
<protein>
    <submittedName>
        <fullName evidence="2">Uncharacterized protein</fullName>
    </submittedName>
</protein>
<keyword evidence="3" id="KW-1185">Reference proteome</keyword>
<gene>
    <name evidence="2" type="ORF">HYC85_006004</name>
</gene>
<accession>A0A7J7I1I0</accession>
<reference evidence="2 3" key="2">
    <citation type="submission" date="2020-07" db="EMBL/GenBank/DDBJ databases">
        <title>Genome assembly of wild tea tree DASZ reveals pedigree and selection history of tea varieties.</title>
        <authorList>
            <person name="Zhang W."/>
        </authorList>
    </citation>
    <scope>NUCLEOTIDE SEQUENCE [LARGE SCALE GENOMIC DNA]</scope>
    <source>
        <strain evidence="3">cv. G240</strain>
        <tissue evidence="2">Leaf</tissue>
    </source>
</reference>
<dbReference type="AlphaFoldDB" id="A0A7J7I1I0"/>
<keyword evidence="1" id="KW-0732">Signal</keyword>
<dbReference type="EMBL" id="JACBKZ010000002">
    <property type="protein sequence ID" value="KAF5958779.1"/>
    <property type="molecule type" value="Genomic_DNA"/>
</dbReference>
<organism evidence="2 3">
    <name type="scientific">Camellia sinensis</name>
    <name type="common">Tea plant</name>
    <name type="synonym">Thea sinensis</name>
    <dbReference type="NCBI Taxonomy" id="4442"/>
    <lineage>
        <taxon>Eukaryota</taxon>
        <taxon>Viridiplantae</taxon>
        <taxon>Streptophyta</taxon>
        <taxon>Embryophyta</taxon>
        <taxon>Tracheophyta</taxon>
        <taxon>Spermatophyta</taxon>
        <taxon>Magnoliopsida</taxon>
        <taxon>eudicotyledons</taxon>
        <taxon>Gunneridae</taxon>
        <taxon>Pentapetalae</taxon>
        <taxon>asterids</taxon>
        <taxon>Ericales</taxon>
        <taxon>Theaceae</taxon>
        <taxon>Camellia</taxon>
    </lineage>
</organism>
<feature type="signal peptide" evidence="1">
    <location>
        <begin position="1"/>
        <end position="20"/>
    </location>
</feature>
<evidence type="ECO:0000313" key="3">
    <source>
        <dbReference type="Proteomes" id="UP000593564"/>
    </source>
</evidence>
<sequence length="62" mass="7197">MFSPLLNLFVILNIFFYIEMDQNINDFDDESNDKLELYVVLQAVMQELHALCAVAFVVIEVV</sequence>
<name>A0A7J7I1I0_CAMSI</name>
<comment type="caution">
    <text evidence="2">The sequence shown here is derived from an EMBL/GenBank/DDBJ whole genome shotgun (WGS) entry which is preliminary data.</text>
</comment>
<evidence type="ECO:0000256" key="1">
    <source>
        <dbReference type="SAM" id="SignalP"/>
    </source>
</evidence>
<feature type="chain" id="PRO_5029455026" evidence="1">
    <location>
        <begin position="21"/>
        <end position="62"/>
    </location>
</feature>
<reference evidence="3" key="1">
    <citation type="journal article" date="2020" name="Nat. Commun.">
        <title>Genome assembly of wild tea tree DASZ reveals pedigree and selection history of tea varieties.</title>
        <authorList>
            <person name="Zhang W."/>
            <person name="Zhang Y."/>
            <person name="Qiu H."/>
            <person name="Guo Y."/>
            <person name="Wan H."/>
            <person name="Zhang X."/>
            <person name="Scossa F."/>
            <person name="Alseekh S."/>
            <person name="Zhang Q."/>
            <person name="Wang P."/>
            <person name="Xu L."/>
            <person name="Schmidt M.H."/>
            <person name="Jia X."/>
            <person name="Li D."/>
            <person name="Zhu A."/>
            <person name="Guo F."/>
            <person name="Chen W."/>
            <person name="Ni D."/>
            <person name="Usadel B."/>
            <person name="Fernie A.R."/>
            <person name="Wen W."/>
        </authorList>
    </citation>
    <scope>NUCLEOTIDE SEQUENCE [LARGE SCALE GENOMIC DNA]</scope>
    <source>
        <strain evidence="3">cv. G240</strain>
    </source>
</reference>
<evidence type="ECO:0000313" key="2">
    <source>
        <dbReference type="EMBL" id="KAF5958779.1"/>
    </source>
</evidence>
<dbReference type="Proteomes" id="UP000593564">
    <property type="component" value="Unassembled WGS sequence"/>
</dbReference>